<evidence type="ECO:0000256" key="1">
    <source>
        <dbReference type="SAM" id="MobiDB-lite"/>
    </source>
</evidence>
<comment type="caution">
    <text evidence="2">The sequence shown here is derived from an EMBL/GenBank/DDBJ whole genome shotgun (WGS) entry which is preliminary data.</text>
</comment>
<keyword evidence="3" id="KW-1185">Reference proteome</keyword>
<dbReference type="OrthoDB" id="123178at2"/>
<dbReference type="EMBL" id="RJKM01000001">
    <property type="protein sequence ID" value="ROP37570.1"/>
    <property type="molecule type" value="Genomic_DNA"/>
</dbReference>
<sequence>MTEQRQHLTTEDFAERTPLDRDSLDGRGAEREPIDQTPADRDVAEPDLTDQERLDREPVAHDSTGHDSTGHDHVGQDHVGEDHAGHDPAGHDSTGHWTSTLEEPVAFDEQDTREQPAEHDEPVEPAAVDTTAGDAPLFTPDDAADYQAEWRALQADFVDDPREAVQRADELVAQVMQSLATTFTEHKHSLEEQWQRGDEAQTEELRQALKRYRTFFDRLLSV</sequence>
<feature type="region of interest" description="Disordered" evidence="1">
    <location>
        <begin position="1"/>
        <end position="139"/>
    </location>
</feature>
<proteinExistence type="predicted"/>
<protein>
    <submittedName>
        <fullName evidence="2">Uncharacterized protein</fullName>
    </submittedName>
</protein>
<evidence type="ECO:0000313" key="3">
    <source>
        <dbReference type="Proteomes" id="UP000268727"/>
    </source>
</evidence>
<accession>A0A3N1H4V8</accession>
<dbReference type="RefSeq" id="WP_123743345.1">
    <property type="nucleotide sequence ID" value="NZ_RJKM01000001.1"/>
</dbReference>
<feature type="compositionally biased region" description="Basic and acidic residues" evidence="1">
    <location>
        <begin position="110"/>
        <end position="122"/>
    </location>
</feature>
<reference evidence="2 3" key="1">
    <citation type="submission" date="2018-11" db="EMBL/GenBank/DDBJ databases">
        <title>Sequencing the genomes of 1000 actinobacteria strains.</title>
        <authorList>
            <person name="Klenk H.-P."/>
        </authorList>
    </citation>
    <scope>NUCLEOTIDE SEQUENCE [LARGE SCALE GENOMIC DNA]</scope>
    <source>
        <strain evidence="2 3">DSM 44231</strain>
    </source>
</reference>
<organism evidence="2 3">
    <name type="scientific">Saccharothrix texasensis</name>
    <dbReference type="NCBI Taxonomy" id="103734"/>
    <lineage>
        <taxon>Bacteria</taxon>
        <taxon>Bacillati</taxon>
        <taxon>Actinomycetota</taxon>
        <taxon>Actinomycetes</taxon>
        <taxon>Pseudonocardiales</taxon>
        <taxon>Pseudonocardiaceae</taxon>
        <taxon>Saccharothrix</taxon>
    </lineage>
</organism>
<dbReference type="Proteomes" id="UP000268727">
    <property type="component" value="Unassembled WGS sequence"/>
</dbReference>
<name>A0A3N1H4V8_9PSEU</name>
<evidence type="ECO:0000313" key="2">
    <source>
        <dbReference type="EMBL" id="ROP37570.1"/>
    </source>
</evidence>
<feature type="compositionally biased region" description="Basic and acidic residues" evidence="1">
    <location>
        <begin position="1"/>
        <end position="94"/>
    </location>
</feature>
<dbReference type="AlphaFoldDB" id="A0A3N1H4V8"/>
<gene>
    <name evidence="2" type="ORF">EDD40_2889</name>
</gene>